<feature type="compositionally biased region" description="Acidic residues" evidence="1">
    <location>
        <begin position="284"/>
        <end position="303"/>
    </location>
</feature>
<dbReference type="CDD" id="cd00167">
    <property type="entry name" value="SANT"/>
    <property type="match status" value="1"/>
</dbReference>
<evidence type="ECO:0000259" key="2">
    <source>
        <dbReference type="SMART" id="SM00717"/>
    </source>
</evidence>
<evidence type="ECO:0000313" key="3">
    <source>
        <dbReference type="EMBL" id="KAF4383390.1"/>
    </source>
</evidence>
<dbReference type="Gene3D" id="1.10.10.60">
    <property type="entry name" value="Homeodomain-like"/>
    <property type="match status" value="1"/>
</dbReference>
<name>A0A7J6GM12_CANSA</name>
<reference evidence="3 4" key="1">
    <citation type="journal article" date="2020" name="bioRxiv">
        <title>Sequence and annotation of 42 cannabis genomes reveals extensive copy number variation in cannabinoid synthesis and pathogen resistance genes.</title>
        <authorList>
            <person name="Mckernan K.J."/>
            <person name="Helbert Y."/>
            <person name="Kane L.T."/>
            <person name="Ebling H."/>
            <person name="Zhang L."/>
            <person name="Liu B."/>
            <person name="Eaton Z."/>
            <person name="Mclaughlin S."/>
            <person name="Kingan S."/>
            <person name="Baybayan P."/>
            <person name="Concepcion G."/>
            <person name="Jordan M."/>
            <person name="Riva A."/>
            <person name="Barbazuk W."/>
            <person name="Harkins T."/>
        </authorList>
    </citation>
    <scope>NUCLEOTIDE SEQUENCE [LARGE SCALE GENOMIC DNA]</scope>
    <source>
        <strain evidence="4">cv. Jamaican Lion 4</strain>
        <tissue evidence="3">Leaf</tissue>
    </source>
</reference>
<feature type="region of interest" description="Disordered" evidence="1">
    <location>
        <begin position="599"/>
        <end position="664"/>
    </location>
</feature>
<feature type="region of interest" description="Disordered" evidence="1">
    <location>
        <begin position="31"/>
        <end position="52"/>
    </location>
</feature>
<feature type="region of interest" description="Disordered" evidence="1">
    <location>
        <begin position="500"/>
        <end position="544"/>
    </location>
</feature>
<feature type="compositionally biased region" description="Basic and acidic residues" evidence="1">
    <location>
        <begin position="315"/>
        <end position="326"/>
    </location>
</feature>
<comment type="caution">
    <text evidence="3">The sequence shown here is derived from an EMBL/GenBank/DDBJ whole genome shotgun (WGS) entry which is preliminary data.</text>
</comment>
<feature type="domain" description="Myb-like" evidence="2">
    <location>
        <begin position="458"/>
        <end position="506"/>
    </location>
</feature>
<feature type="region of interest" description="Disordered" evidence="1">
    <location>
        <begin position="424"/>
        <end position="452"/>
    </location>
</feature>
<dbReference type="InterPro" id="IPR009057">
    <property type="entry name" value="Homeodomain-like_sf"/>
</dbReference>
<dbReference type="GO" id="GO:0070898">
    <property type="term" value="P:RNA polymerase III preinitiation complex assembly"/>
    <property type="evidence" value="ECO:0007669"/>
    <property type="project" value="TreeGrafter"/>
</dbReference>
<feature type="compositionally biased region" description="Polar residues" evidence="1">
    <location>
        <begin position="137"/>
        <end position="146"/>
    </location>
</feature>
<evidence type="ECO:0000256" key="1">
    <source>
        <dbReference type="SAM" id="MobiDB-lite"/>
    </source>
</evidence>
<feature type="compositionally biased region" description="Polar residues" evidence="1">
    <location>
        <begin position="513"/>
        <end position="530"/>
    </location>
</feature>
<keyword evidence="4" id="KW-1185">Reference proteome</keyword>
<dbReference type="PANTHER" id="PTHR22929:SF0">
    <property type="entry name" value="TRANSCRIPTION FACTOR TFIIIB COMPONENT B'' HOMOLOG"/>
    <property type="match status" value="1"/>
</dbReference>
<dbReference type="Proteomes" id="UP000583929">
    <property type="component" value="Unassembled WGS sequence"/>
</dbReference>
<dbReference type="AlphaFoldDB" id="A0A7J6GM12"/>
<organism evidence="3 4">
    <name type="scientific">Cannabis sativa</name>
    <name type="common">Hemp</name>
    <name type="synonym">Marijuana</name>
    <dbReference type="NCBI Taxonomy" id="3483"/>
    <lineage>
        <taxon>Eukaryota</taxon>
        <taxon>Viridiplantae</taxon>
        <taxon>Streptophyta</taxon>
        <taxon>Embryophyta</taxon>
        <taxon>Tracheophyta</taxon>
        <taxon>Spermatophyta</taxon>
        <taxon>Magnoliopsida</taxon>
        <taxon>eudicotyledons</taxon>
        <taxon>Gunneridae</taxon>
        <taxon>Pentapetalae</taxon>
        <taxon>rosids</taxon>
        <taxon>fabids</taxon>
        <taxon>Rosales</taxon>
        <taxon>Cannabaceae</taxon>
        <taxon>Cannabis</taxon>
    </lineage>
</organism>
<dbReference type="EMBL" id="JAATIQ010000098">
    <property type="protein sequence ID" value="KAF4383390.1"/>
    <property type="molecule type" value="Genomic_DNA"/>
</dbReference>
<dbReference type="Pfam" id="PF15963">
    <property type="entry name" value="Myb_DNA-bind_7"/>
    <property type="match status" value="1"/>
</dbReference>
<dbReference type="PANTHER" id="PTHR22929">
    <property type="entry name" value="RNA POLYMERASE III TRANSCRIPTION INITIATION FACTOR B"/>
    <property type="match status" value="1"/>
</dbReference>
<gene>
    <name evidence="3" type="ORF">G4B88_023964</name>
</gene>
<feature type="compositionally biased region" description="Basic and acidic residues" evidence="1">
    <location>
        <begin position="611"/>
        <end position="638"/>
    </location>
</feature>
<dbReference type="InterPro" id="IPR039467">
    <property type="entry name" value="TFIIIB_B''_Myb"/>
</dbReference>
<dbReference type="SUPFAM" id="SSF46689">
    <property type="entry name" value="Homeodomain-like"/>
    <property type="match status" value="1"/>
</dbReference>
<protein>
    <recommendedName>
        <fullName evidence="2">Myb-like domain-containing protein</fullName>
    </recommendedName>
</protein>
<feature type="compositionally biased region" description="Basic and acidic residues" evidence="1">
    <location>
        <begin position="337"/>
        <end position="347"/>
    </location>
</feature>
<proteinExistence type="predicted"/>
<sequence>MKAQPRKGGTRGVASDFPNLMDRTVLCSIEEDPSQSAVQDSLQSEDVVTDGNGDWQSSLGKSLGENADIFSVLECLDDFITETTCDLGSETSKPQSKVHTDENLSFPAHPSFDSSSFTICDVAPSQICSDYHSTQDPVSFSNTTVSDEPEEAQSNDGRSKTMVAEDLFDFEVYEGNVASGQCVGKFQPNPKLGRGKKKPSTREPQAEVSSGVPYVHNVPQVNSILEFPSEGDAEPTNFAKATYSEVVEDDPVVEEVGGKSIIGESSAEPNGLRRSQRSSAAMQEIEEDLGQLLEEEDNDEEYRVDDKSKKKKAIRKLEEPASGKEKPVRKRKSSKQASEEKIREPPKKFSHSTHRKKRIVDQALLDMPEDEIDPQRLPIKDLILLAEHRERMAIKDAAKLKTPQTNQSADDSFRQGVSHNEEMFHSEQGQNSDDEQPTYSAQPSSSYVNYHSFMDKTPSTRWSKNDTELFYEAVQQIGTDFSIIQQLFPNRTRKQLKLKFKKEERQHPLRLSDSLNNRSKGPDKQGNSVLGSHIDQSHAPSSGTDVVDGATFAIGPEWAALEWDTVDIGSKGSVFIGSSIDQILQELAAQAKQEAIGNESNWHPGEEEMEEPTRNTNEEHTKSELDLVVKDQEQKTEVTDLQNSPLKYDEGDDDPDRWNNYDDY</sequence>
<dbReference type="GO" id="GO:0001156">
    <property type="term" value="F:TFIIIC-class transcription factor complex binding"/>
    <property type="evidence" value="ECO:0007669"/>
    <property type="project" value="TreeGrafter"/>
</dbReference>
<dbReference type="SMART" id="SM00717">
    <property type="entry name" value="SANT"/>
    <property type="match status" value="1"/>
</dbReference>
<dbReference type="InterPro" id="IPR001005">
    <property type="entry name" value="SANT/Myb"/>
</dbReference>
<dbReference type="GO" id="GO:0000126">
    <property type="term" value="C:transcription factor TFIIIB complex"/>
    <property type="evidence" value="ECO:0007669"/>
    <property type="project" value="TreeGrafter"/>
</dbReference>
<accession>A0A7J6GM12</accession>
<feature type="region of interest" description="Disordered" evidence="1">
    <location>
        <begin position="183"/>
        <end position="210"/>
    </location>
</feature>
<feature type="compositionally biased region" description="Polar residues" evidence="1">
    <location>
        <begin position="427"/>
        <end position="449"/>
    </location>
</feature>
<feature type="compositionally biased region" description="Polar residues" evidence="1">
    <location>
        <begin position="34"/>
        <end position="46"/>
    </location>
</feature>
<feature type="region of interest" description="Disordered" evidence="1">
    <location>
        <begin position="251"/>
        <end position="356"/>
    </location>
</feature>
<feature type="region of interest" description="Disordered" evidence="1">
    <location>
        <begin position="137"/>
        <end position="159"/>
    </location>
</feature>
<evidence type="ECO:0000313" key="4">
    <source>
        <dbReference type="Proteomes" id="UP000583929"/>
    </source>
</evidence>